<dbReference type="Proteomes" id="UP000002029">
    <property type="component" value="Chromosome"/>
</dbReference>
<dbReference type="InterPro" id="IPR051698">
    <property type="entry name" value="Transposase_11-like"/>
</dbReference>
<name>D2BC62_STRRD</name>
<feature type="domain" description="H repeat-associated protein N-terminal" evidence="3">
    <location>
        <begin position="32"/>
        <end position="125"/>
    </location>
</feature>
<evidence type="ECO:0000313" key="5">
    <source>
        <dbReference type="Proteomes" id="UP000002029"/>
    </source>
</evidence>
<dbReference type="InterPro" id="IPR002559">
    <property type="entry name" value="Transposase_11"/>
</dbReference>
<feature type="domain" description="Transposase IS4-like" evidence="2">
    <location>
        <begin position="170"/>
        <end position="388"/>
    </location>
</feature>
<reference evidence="4 5" key="1">
    <citation type="journal article" date="2010" name="Stand. Genomic Sci.">
        <title>Complete genome sequence of Streptosporangium roseum type strain (NI 9100).</title>
        <authorList>
            <person name="Nolan M."/>
            <person name="Sikorski J."/>
            <person name="Jando M."/>
            <person name="Lucas S."/>
            <person name="Lapidus A."/>
            <person name="Glavina Del Rio T."/>
            <person name="Chen F."/>
            <person name="Tice H."/>
            <person name="Pitluck S."/>
            <person name="Cheng J.F."/>
            <person name="Chertkov O."/>
            <person name="Sims D."/>
            <person name="Meincke L."/>
            <person name="Brettin T."/>
            <person name="Han C."/>
            <person name="Detter J.C."/>
            <person name="Bruce D."/>
            <person name="Goodwin L."/>
            <person name="Land M."/>
            <person name="Hauser L."/>
            <person name="Chang Y.J."/>
            <person name="Jeffries C.D."/>
            <person name="Ivanova N."/>
            <person name="Mavromatis K."/>
            <person name="Mikhailova N."/>
            <person name="Chen A."/>
            <person name="Palaniappan K."/>
            <person name="Chain P."/>
            <person name="Rohde M."/>
            <person name="Goker M."/>
            <person name="Bristow J."/>
            <person name="Eisen J.A."/>
            <person name="Markowitz V."/>
            <person name="Hugenholtz P."/>
            <person name="Kyrpides N.C."/>
            <person name="Klenk H.P."/>
        </authorList>
    </citation>
    <scope>NUCLEOTIDE SEQUENCE [LARGE SCALE GENOMIC DNA]</scope>
    <source>
        <strain evidence="5">ATCC 12428 / DSM 43021 / JCM 3005 / NI 9100</strain>
    </source>
</reference>
<dbReference type="RefSeq" id="WP_012891822.1">
    <property type="nucleotide sequence ID" value="NC_013595.1"/>
</dbReference>
<evidence type="ECO:0000256" key="1">
    <source>
        <dbReference type="SAM" id="MobiDB-lite"/>
    </source>
</evidence>
<evidence type="ECO:0000259" key="3">
    <source>
        <dbReference type="Pfam" id="PF13808"/>
    </source>
</evidence>
<dbReference type="STRING" id="479432.Sros_5320"/>
<feature type="compositionally biased region" description="Basic and acidic residues" evidence="1">
    <location>
        <begin position="136"/>
        <end position="155"/>
    </location>
</feature>
<dbReference type="NCBIfam" id="NF033564">
    <property type="entry name" value="transpos_ISAs1"/>
    <property type="match status" value="1"/>
</dbReference>
<evidence type="ECO:0000313" key="4">
    <source>
        <dbReference type="EMBL" id="ACZ88085.1"/>
    </source>
</evidence>
<dbReference type="GO" id="GO:0006313">
    <property type="term" value="P:DNA transposition"/>
    <property type="evidence" value="ECO:0007669"/>
    <property type="project" value="InterPro"/>
</dbReference>
<dbReference type="Pfam" id="PF13808">
    <property type="entry name" value="DDE_Tnp_1_assoc"/>
    <property type="match status" value="1"/>
</dbReference>
<dbReference type="eggNOG" id="COG5433">
    <property type="taxonomic scope" value="Bacteria"/>
</dbReference>
<organism evidence="4 5">
    <name type="scientific">Streptosporangium roseum (strain ATCC 12428 / DSM 43021 / JCM 3005 / KCTC 9067 / NCIMB 10171 / NRRL 2505 / NI 9100)</name>
    <dbReference type="NCBI Taxonomy" id="479432"/>
    <lineage>
        <taxon>Bacteria</taxon>
        <taxon>Bacillati</taxon>
        <taxon>Actinomycetota</taxon>
        <taxon>Actinomycetes</taxon>
        <taxon>Streptosporangiales</taxon>
        <taxon>Streptosporangiaceae</taxon>
        <taxon>Streptosporangium</taxon>
    </lineage>
</organism>
<evidence type="ECO:0008006" key="6">
    <source>
        <dbReference type="Google" id="ProtNLM"/>
    </source>
</evidence>
<dbReference type="HOGENOM" id="CLU_046404_1_0_11"/>
<dbReference type="OrthoDB" id="3867913at2"/>
<sequence>MPVAPSSLINAVGREQIGQTNTDSSARLDLIDRFTLISDPRSTRGRRHCLASILAIVACATVAVGGDCLTAIEQWADNAPQHILADLHIWRDPFTGLHRPPSERTIRRVLAALDGDELDACLTTFLNRPPGLPAAETHDRLPAPASRRTEREARRAAHRSPTPAPGLLPAYAVDGKRLKGARHPDGGRVHLISLAAHLDATVHAQRQIPAKSSEIGALDALLRQAGGTDLAGAVITADALDTQRASARLLIEEHHAHYVMIVKANQPTLHATAITALTGTDTDFAAVTHRETHRGHGRTEYRILRTAPADGIDFPYAAQVFRVLRHRGGLDGIRHSKEVCYGITDLTARQAGPAHLAAYVRGHWKAIENGVHHVRDVTFAEDACQARTATLPRALAAFRNLATGTLRRAGHVNIAHARREHGYDHQRVLDLFNLGPK</sequence>
<proteinExistence type="predicted"/>
<dbReference type="AlphaFoldDB" id="D2BC62"/>
<dbReference type="EMBL" id="CP001814">
    <property type="protein sequence ID" value="ACZ88085.1"/>
    <property type="molecule type" value="Genomic_DNA"/>
</dbReference>
<dbReference type="InterPro" id="IPR032806">
    <property type="entry name" value="YbfD_N"/>
</dbReference>
<keyword evidence="5" id="KW-1185">Reference proteome</keyword>
<protein>
    <recommendedName>
        <fullName evidence="6">Transposase, IS4 family</fullName>
    </recommendedName>
</protein>
<dbReference type="Pfam" id="PF01609">
    <property type="entry name" value="DDE_Tnp_1"/>
    <property type="match status" value="1"/>
</dbReference>
<accession>D2BC62</accession>
<dbReference type="PANTHER" id="PTHR30298">
    <property type="entry name" value="H REPEAT-ASSOCIATED PREDICTED TRANSPOSASE"/>
    <property type="match status" value="1"/>
</dbReference>
<gene>
    <name evidence="4" type="ordered locus">Sros_5320</name>
</gene>
<dbReference type="GO" id="GO:0003677">
    <property type="term" value="F:DNA binding"/>
    <property type="evidence" value="ECO:0007669"/>
    <property type="project" value="InterPro"/>
</dbReference>
<dbReference type="GO" id="GO:0004803">
    <property type="term" value="F:transposase activity"/>
    <property type="evidence" value="ECO:0007669"/>
    <property type="project" value="InterPro"/>
</dbReference>
<dbReference type="InterPro" id="IPR047647">
    <property type="entry name" value="ISAs1_transpos"/>
</dbReference>
<dbReference type="KEGG" id="sro:Sros_5320"/>
<evidence type="ECO:0000259" key="2">
    <source>
        <dbReference type="Pfam" id="PF01609"/>
    </source>
</evidence>
<feature type="region of interest" description="Disordered" evidence="1">
    <location>
        <begin position="131"/>
        <end position="170"/>
    </location>
</feature>
<dbReference type="PANTHER" id="PTHR30298:SF0">
    <property type="entry name" value="PROTEIN YBFL-RELATED"/>
    <property type="match status" value="1"/>
</dbReference>